<evidence type="ECO:0000313" key="2">
    <source>
        <dbReference type="EMBL" id="VAX19549.1"/>
    </source>
</evidence>
<dbReference type="EMBL" id="UOGB01000150">
    <property type="protein sequence ID" value="VAX19549.1"/>
    <property type="molecule type" value="Genomic_DNA"/>
</dbReference>
<sequence length="135" mass="14402">MTGKGDSRGAARSGELELDDIFDLSWGWRPSVLLLQAHTTGVFDAVAGGWKTAAEVAGKLKADTRATGLLLDGLCGAGLIQKTDGKYKNAEAVERHLVRGATDYRGNILELDKRAVSSWLKIGEVLKSGEPIPKP</sequence>
<feature type="non-terminal residue" evidence="2">
    <location>
        <position position="135"/>
    </location>
</feature>
<dbReference type="InterPro" id="IPR012967">
    <property type="entry name" value="COMT_dimerisation"/>
</dbReference>
<name>A0A3B1BNM7_9ZZZZ</name>
<protein>
    <recommendedName>
        <fullName evidence="1">O-methyltransferase dimerisation domain-containing protein</fullName>
    </recommendedName>
</protein>
<gene>
    <name evidence="2" type="ORF">MNBD_NITROSPINAE03-376</name>
</gene>
<dbReference type="InterPro" id="IPR036390">
    <property type="entry name" value="WH_DNA-bd_sf"/>
</dbReference>
<proteinExistence type="predicted"/>
<feature type="domain" description="O-methyltransferase dimerisation" evidence="1">
    <location>
        <begin position="30"/>
        <end position="97"/>
    </location>
</feature>
<dbReference type="InterPro" id="IPR036388">
    <property type="entry name" value="WH-like_DNA-bd_sf"/>
</dbReference>
<evidence type="ECO:0000259" key="1">
    <source>
        <dbReference type="Pfam" id="PF08100"/>
    </source>
</evidence>
<reference evidence="2" key="1">
    <citation type="submission" date="2018-06" db="EMBL/GenBank/DDBJ databases">
        <authorList>
            <person name="Zhirakovskaya E."/>
        </authorList>
    </citation>
    <scope>NUCLEOTIDE SEQUENCE</scope>
</reference>
<dbReference type="AlphaFoldDB" id="A0A3B1BNM7"/>
<dbReference type="Pfam" id="PF08100">
    <property type="entry name" value="Dimerisation"/>
    <property type="match status" value="1"/>
</dbReference>
<dbReference type="GO" id="GO:0046983">
    <property type="term" value="F:protein dimerization activity"/>
    <property type="evidence" value="ECO:0007669"/>
    <property type="project" value="InterPro"/>
</dbReference>
<accession>A0A3B1BNM7</accession>
<organism evidence="2">
    <name type="scientific">hydrothermal vent metagenome</name>
    <dbReference type="NCBI Taxonomy" id="652676"/>
    <lineage>
        <taxon>unclassified sequences</taxon>
        <taxon>metagenomes</taxon>
        <taxon>ecological metagenomes</taxon>
    </lineage>
</organism>
<dbReference type="Gene3D" id="1.10.10.10">
    <property type="entry name" value="Winged helix-like DNA-binding domain superfamily/Winged helix DNA-binding domain"/>
    <property type="match status" value="1"/>
</dbReference>
<dbReference type="SUPFAM" id="SSF46785">
    <property type="entry name" value="Winged helix' DNA-binding domain"/>
    <property type="match status" value="1"/>
</dbReference>